<sequence>MEEVTLQSTIEILRSDMIRAYKEKGNFVDSRVVDISQQLDTYIVQLQLLRRHSQDYSIS</sequence>
<evidence type="ECO:0000313" key="1">
    <source>
        <dbReference type="EMBL" id="QDX91207.1"/>
    </source>
</evidence>
<organism evidence="1 2">
    <name type="scientific">Brevibacillus laterosporus</name>
    <name type="common">Bacillus laterosporus</name>
    <dbReference type="NCBI Taxonomy" id="1465"/>
    <lineage>
        <taxon>Bacteria</taxon>
        <taxon>Bacillati</taxon>
        <taxon>Bacillota</taxon>
        <taxon>Bacilli</taxon>
        <taxon>Bacillales</taxon>
        <taxon>Paenibacillaceae</taxon>
        <taxon>Brevibacillus</taxon>
    </lineage>
</organism>
<dbReference type="Gene3D" id="4.10.280.10">
    <property type="entry name" value="Helix-loop-helix DNA-binding domain"/>
    <property type="match status" value="1"/>
</dbReference>
<gene>
    <name evidence="1" type="ORF">EEL30_01710</name>
</gene>
<dbReference type="InterPro" id="IPR018540">
    <property type="entry name" value="Spo0E-like"/>
</dbReference>
<reference evidence="1 2" key="1">
    <citation type="submission" date="2018-11" db="EMBL/GenBank/DDBJ databases">
        <title>Phylogenetic determinants of toxin gene distribution in genomes of Brevibacillus laterosporus.</title>
        <authorList>
            <person name="Glare T.R."/>
            <person name="Durrant A."/>
            <person name="Berry C."/>
            <person name="Palma L."/>
            <person name="Ormskirk M."/>
            <person name="Cox M.O."/>
        </authorList>
    </citation>
    <scope>NUCLEOTIDE SEQUENCE [LARGE SCALE GENOMIC DNA]</scope>
    <source>
        <strain evidence="1 2">1821L</strain>
    </source>
</reference>
<dbReference type="InterPro" id="IPR037208">
    <property type="entry name" value="Spo0E-like_sf"/>
</dbReference>
<dbReference type="GO" id="GO:0046983">
    <property type="term" value="F:protein dimerization activity"/>
    <property type="evidence" value="ECO:0007669"/>
    <property type="project" value="InterPro"/>
</dbReference>
<keyword evidence="2" id="KW-1185">Reference proteome</keyword>
<evidence type="ECO:0000313" key="2">
    <source>
        <dbReference type="Proteomes" id="UP000319432"/>
    </source>
</evidence>
<dbReference type="GO" id="GO:0043937">
    <property type="term" value="P:regulation of sporulation"/>
    <property type="evidence" value="ECO:0007669"/>
    <property type="project" value="InterPro"/>
</dbReference>
<dbReference type="EMBL" id="CP033464">
    <property type="protein sequence ID" value="QDX91207.1"/>
    <property type="molecule type" value="Genomic_DNA"/>
</dbReference>
<dbReference type="OrthoDB" id="2472370at2"/>
<dbReference type="InterPro" id="IPR036638">
    <property type="entry name" value="HLH_DNA-bd_sf"/>
</dbReference>
<dbReference type="Proteomes" id="UP000319432">
    <property type="component" value="Chromosome"/>
</dbReference>
<proteinExistence type="predicted"/>
<protein>
    <submittedName>
        <fullName evidence="1">Aspartyl-phosphate phosphatase Spo0E family protein</fullName>
    </submittedName>
</protein>
<name>A0A502I6D5_BRELA</name>
<accession>A0A502I6D5</accession>
<dbReference type="Pfam" id="PF09388">
    <property type="entry name" value="SpoOE-like"/>
    <property type="match status" value="1"/>
</dbReference>
<dbReference type="AlphaFoldDB" id="A0A502I6D5"/>
<dbReference type="SUPFAM" id="SSF140500">
    <property type="entry name" value="BAS1536-like"/>
    <property type="match status" value="1"/>
</dbReference>